<evidence type="ECO:0000313" key="4">
    <source>
        <dbReference type="EMBL" id="KKA30175.1"/>
    </source>
</evidence>
<dbReference type="OrthoDB" id="269151at2759"/>
<comment type="caution">
    <text evidence="4">The sequence shown here is derived from an EMBL/GenBank/DDBJ whole genome shotgun (WGS) entry which is preliminary data.</text>
</comment>
<sequence>MRKIALPGSACRLLSTRSRQFSHSALVFSDSGPLSEPQSHPPSLHPVSVAAFSPRTAFTVPEIRDSYFLGHHNAALRAIQSQIAAVGLVIECRDLRLPLSSWNPTLDRALADTPRLVLYTKADLVADSSPTGALQSALARFHAGPARRGTPLFWHKAAPAAPVLRALRRAAAATDALTGLRVLVVGMPNVGKSSLLNKLRNEGMGGGMPKVAATANYPGVTRKLSTPVRVLGGKARPADDVPGEGVFLVDTPGVFMPYVADKHVMLKLALAHGIKDGIVPAEILADYLLYRMNLWDPQLYARFCAPTNSIEELLQGVGRSTGKLANGLHQAAAWLVAQWRMGNLGRYALDDVTKDTIQAKIDEFENPTVSYRQAKKQAKLARKEMLAARHAET</sequence>
<dbReference type="PANTHER" id="PTHR45782:SF4">
    <property type="entry name" value="MITOCHONDRIAL RIBOSOME-ASSOCIATED GTPASE 1"/>
    <property type="match status" value="1"/>
</dbReference>
<dbReference type="Gene3D" id="1.10.1580.10">
    <property type="match status" value="1"/>
</dbReference>
<organism evidence="4 5">
    <name type="scientific">Thielaviopsis punctulata</name>
    <dbReference type="NCBI Taxonomy" id="72032"/>
    <lineage>
        <taxon>Eukaryota</taxon>
        <taxon>Fungi</taxon>
        <taxon>Dikarya</taxon>
        <taxon>Ascomycota</taxon>
        <taxon>Pezizomycotina</taxon>
        <taxon>Sordariomycetes</taxon>
        <taxon>Hypocreomycetidae</taxon>
        <taxon>Microascales</taxon>
        <taxon>Ceratocystidaceae</taxon>
        <taxon>Thielaviopsis</taxon>
    </lineage>
</organism>
<dbReference type="Gene3D" id="3.40.50.300">
    <property type="entry name" value="P-loop containing nucleotide triphosphate hydrolases"/>
    <property type="match status" value="1"/>
</dbReference>
<dbReference type="Pfam" id="PF01926">
    <property type="entry name" value="MMR_HSR1"/>
    <property type="match status" value="1"/>
</dbReference>
<evidence type="ECO:0000256" key="1">
    <source>
        <dbReference type="ARBA" id="ARBA00022741"/>
    </source>
</evidence>
<name>A0A0F4ZJ17_9PEZI</name>
<dbReference type="AlphaFoldDB" id="A0A0F4ZJ17"/>
<evidence type="ECO:0000256" key="2">
    <source>
        <dbReference type="ARBA" id="ARBA00023134"/>
    </source>
</evidence>
<dbReference type="InterPro" id="IPR006073">
    <property type="entry name" value="GTP-bd"/>
</dbReference>
<dbReference type="PANTHER" id="PTHR45782">
    <property type="entry name" value="MITOCHONDRIAL RIBOSOME-ASSOCIATED GTPASE 1"/>
    <property type="match status" value="1"/>
</dbReference>
<accession>A0A0F4ZJ17</accession>
<dbReference type="SUPFAM" id="SSF52540">
    <property type="entry name" value="P-loop containing nucleoside triphosphate hydrolases"/>
    <property type="match status" value="1"/>
</dbReference>
<dbReference type="GO" id="GO:0032543">
    <property type="term" value="P:mitochondrial translation"/>
    <property type="evidence" value="ECO:0007669"/>
    <property type="project" value="TreeGrafter"/>
</dbReference>
<dbReference type="InterPro" id="IPR023179">
    <property type="entry name" value="GTP-bd_ortho_bundle_sf"/>
</dbReference>
<keyword evidence="2" id="KW-0342">GTP-binding</keyword>
<keyword evidence="1" id="KW-0547">Nucleotide-binding</keyword>
<gene>
    <name evidence="4" type="ORF">TD95_001163</name>
</gene>
<dbReference type="GO" id="GO:0005525">
    <property type="term" value="F:GTP binding"/>
    <property type="evidence" value="ECO:0007669"/>
    <property type="project" value="UniProtKB-KW"/>
</dbReference>
<proteinExistence type="predicted"/>
<dbReference type="GO" id="GO:0005739">
    <property type="term" value="C:mitochondrion"/>
    <property type="evidence" value="ECO:0007669"/>
    <property type="project" value="TreeGrafter"/>
</dbReference>
<dbReference type="InterPro" id="IPR027417">
    <property type="entry name" value="P-loop_NTPase"/>
</dbReference>
<feature type="domain" description="G" evidence="3">
    <location>
        <begin position="181"/>
        <end position="267"/>
    </location>
</feature>
<keyword evidence="5" id="KW-1185">Reference proteome</keyword>
<evidence type="ECO:0000259" key="3">
    <source>
        <dbReference type="Pfam" id="PF01926"/>
    </source>
</evidence>
<dbReference type="Proteomes" id="UP000033483">
    <property type="component" value="Unassembled WGS sequence"/>
</dbReference>
<dbReference type="EMBL" id="LAEV01000468">
    <property type="protein sequence ID" value="KKA30175.1"/>
    <property type="molecule type" value="Genomic_DNA"/>
</dbReference>
<evidence type="ECO:0000313" key="5">
    <source>
        <dbReference type="Proteomes" id="UP000033483"/>
    </source>
</evidence>
<protein>
    <recommendedName>
        <fullName evidence="3">G domain-containing protein</fullName>
    </recommendedName>
</protein>
<reference evidence="4 5" key="1">
    <citation type="submission" date="2015-03" db="EMBL/GenBank/DDBJ databases">
        <authorList>
            <person name="Radwan O."/>
            <person name="Al-Naeli F.A."/>
            <person name="Rendon G.A."/>
            <person name="Fields C."/>
        </authorList>
    </citation>
    <scope>NUCLEOTIDE SEQUENCE [LARGE SCALE GENOMIC DNA]</scope>
    <source>
        <strain evidence="4">CR-DP1</strain>
    </source>
</reference>
<dbReference type="GO" id="GO:0003924">
    <property type="term" value="F:GTPase activity"/>
    <property type="evidence" value="ECO:0007669"/>
    <property type="project" value="TreeGrafter"/>
</dbReference>